<dbReference type="Gene3D" id="2.160.20.10">
    <property type="entry name" value="Single-stranded right-handed beta-helix, Pectin lyase-like"/>
    <property type="match status" value="1"/>
</dbReference>
<gene>
    <name evidence="2" type="ORF">WN944_023202</name>
</gene>
<keyword evidence="3" id="KW-1185">Reference proteome</keyword>
<name>A0AAP0R119_9ROSI</name>
<dbReference type="PANTHER" id="PTHR31339">
    <property type="entry name" value="PECTIN LYASE-RELATED"/>
    <property type="match status" value="1"/>
</dbReference>
<sequence length="150" mass="15844">MTILAPLNAPNTDGIDPDFRRKIAGPPPDFAGPPSDIAGISPESPPDLDGRSPDHRRVRRKIAGPPPDLAGPRRKVAGTPPDFAGRSPENYRTTTTNHRTDCYIESGDDPVAVNSGLDRYGIAMARPSSNIVVKSVSGTTLTCSGAGMNR</sequence>
<dbReference type="EMBL" id="JBCGBO010000001">
    <property type="protein sequence ID" value="KAK9230235.1"/>
    <property type="molecule type" value="Genomic_DNA"/>
</dbReference>
<organism evidence="2 3">
    <name type="scientific">Citrus x changshan-huyou</name>
    <dbReference type="NCBI Taxonomy" id="2935761"/>
    <lineage>
        <taxon>Eukaryota</taxon>
        <taxon>Viridiplantae</taxon>
        <taxon>Streptophyta</taxon>
        <taxon>Embryophyta</taxon>
        <taxon>Tracheophyta</taxon>
        <taxon>Spermatophyta</taxon>
        <taxon>Magnoliopsida</taxon>
        <taxon>eudicotyledons</taxon>
        <taxon>Gunneridae</taxon>
        <taxon>Pentapetalae</taxon>
        <taxon>rosids</taxon>
        <taxon>malvids</taxon>
        <taxon>Sapindales</taxon>
        <taxon>Rutaceae</taxon>
        <taxon>Aurantioideae</taxon>
        <taxon>Citrus</taxon>
    </lineage>
</organism>
<dbReference type="AlphaFoldDB" id="A0AAP0R119"/>
<dbReference type="PANTHER" id="PTHR31339:SF4">
    <property type="entry name" value="PECTIN LYASE-LIKE SUPERFAMILY PROTEIN"/>
    <property type="match status" value="1"/>
</dbReference>
<evidence type="ECO:0000313" key="3">
    <source>
        <dbReference type="Proteomes" id="UP001428341"/>
    </source>
</evidence>
<dbReference type="InterPro" id="IPR051801">
    <property type="entry name" value="GH28_Enzymes"/>
</dbReference>
<evidence type="ECO:0000313" key="2">
    <source>
        <dbReference type="EMBL" id="KAK9230235.1"/>
    </source>
</evidence>
<protein>
    <submittedName>
        <fullName evidence="2">Uncharacterized protein</fullName>
    </submittedName>
</protein>
<evidence type="ECO:0000256" key="1">
    <source>
        <dbReference type="SAM" id="MobiDB-lite"/>
    </source>
</evidence>
<feature type="region of interest" description="Disordered" evidence="1">
    <location>
        <begin position="1"/>
        <end position="103"/>
    </location>
</feature>
<accession>A0AAP0R119</accession>
<proteinExistence type="predicted"/>
<reference evidence="2 3" key="1">
    <citation type="submission" date="2024-05" db="EMBL/GenBank/DDBJ databases">
        <title>Haplotype-resolved chromosome-level genome assembly of Huyou (Citrus changshanensis).</title>
        <authorList>
            <person name="Miao C."/>
            <person name="Chen W."/>
            <person name="Wu Y."/>
            <person name="Wang L."/>
            <person name="Zhao S."/>
            <person name="Grierson D."/>
            <person name="Xu C."/>
            <person name="Chen K."/>
        </authorList>
    </citation>
    <scope>NUCLEOTIDE SEQUENCE [LARGE SCALE GENOMIC DNA]</scope>
    <source>
        <strain evidence="2">01-14</strain>
        <tissue evidence="2">Leaf</tissue>
    </source>
</reference>
<comment type="caution">
    <text evidence="2">The sequence shown here is derived from an EMBL/GenBank/DDBJ whole genome shotgun (WGS) entry which is preliminary data.</text>
</comment>
<dbReference type="InterPro" id="IPR012334">
    <property type="entry name" value="Pectin_lyas_fold"/>
</dbReference>
<dbReference type="Proteomes" id="UP001428341">
    <property type="component" value="Unassembled WGS sequence"/>
</dbReference>